<dbReference type="Pfam" id="PF01270">
    <property type="entry name" value="Glyco_hydro_8"/>
    <property type="match status" value="1"/>
</dbReference>
<dbReference type="RefSeq" id="WP_310034774.1">
    <property type="nucleotide sequence ID" value="NZ_JAVIZN010000002.1"/>
</dbReference>
<dbReference type="NCBIfam" id="NF008305">
    <property type="entry name" value="PRK11097.1"/>
    <property type="match status" value="1"/>
</dbReference>
<dbReference type="GO" id="GO:0008810">
    <property type="term" value="F:cellulase activity"/>
    <property type="evidence" value="ECO:0007669"/>
    <property type="project" value="UniProtKB-EC"/>
</dbReference>
<dbReference type="PRINTS" id="PR00735">
    <property type="entry name" value="GLHYDRLASE8"/>
</dbReference>
<proteinExistence type="inferred from homology"/>
<dbReference type="AlphaFoldDB" id="A0ABD5CRY3"/>
<dbReference type="InterPro" id="IPR008928">
    <property type="entry name" value="6-hairpin_glycosidase_sf"/>
</dbReference>
<keyword evidence="6 9" id="KW-0326">Glycosidase</keyword>
<dbReference type="GO" id="GO:0030245">
    <property type="term" value="P:cellulose catabolic process"/>
    <property type="evidence" value="ECO:0007669"/>
    <property type="project" value="UniProtKB-KW"/>
</dbReference>
<keyword evidence="3" id="KW-0732">Signal</keyword>
<dbReference type="SUPFAM" id="SSF48208">
    <property type="entry name" value="Six-hairpin glycosidases"/>
    <property type="match status" value="1"/>
</dbReference>
<dbReference type="EC" id="3.2.1.-" evidence="9"/>
<dbReference type="PROSITE" id="PS00812">
    <property type="entry name" value="GLYCOSYL_HYDROL_F8"/>
    <property type="match status" value="1"/>
</dbReference>
<evidence type="ECO:0000256" key="3">
    <source>
        <dbReference type="ARBA" id="ARBA00022729"/>
    </source>
</evidence>
<evidence type="ECO:0000313" key="11">
    <source>
        <dbReference type="Proteomes" id="UP001245184"/>
    </source>
</evidence>
<organism evidence="10 11">
    <name type="scientific">Paraburkholderia graminis</name>
    <dbReference type="NCBI Taxonomy" id="60548"/>
    <lineage>
        <taxon>Bacteria</taxon>
        <taxon>Pseudomonadati</taxon>
        <taxon>Pseudomonadota</taxon>
        <taxon>Betaproteobacteria</taxon>
        <taxon>Burkholderiales</taxon>
        <taxon>Burkholderiaceae</taxon>
        <taxon>Paraburkholderia</taxon>
    </lineage>
</organism>
<evidence type="ECO:0000256" key="1">
    <source>
        <dbReference type="ARBA" id="ARBA00000966"/>
    </source>
</evidence>
<evidence type="ECO:0000256" key="2">
    <source>
        <dbReference type="ARBA" id="ARBA00009209"/>
    </source>
</evidence>
<dbReference type="Proteomes" id="UP001245184">
    <property type="component" value="Unassembled WGS sequence"/>
</dbReference>
<dbReference type="InterPro" id="IPR019834">
    <property type="entry name" value="Glyco_hydro_8_CS"/>
</dbReference>
<evidence type="ECO:0000313" key="10">
    <source>
        <dbReference type="EMBL" id="MDR6207778.1"/>
    </source>
</evidence>
<keyword evidence="7 9" id="KW-0624">Polysaccharide degradation</keyword>
<evidence type="ECO:0000256" key="4">
    <source>
        <dbReference type="ARBA" id="ARBA00022801"/>
    </source>
</evidence>
<dbReference type="Gene3D" id="1.50.10.10">
    <property type="match status" value="1"/>
</dbReference>
<dbReference type="EMBL" id="JAVIZN010000002">
    <property type="protein sequence ID" value="MDR6207778.1"/>
    <property type="molecule type" value="Genomic_DNA"/>
</dbReference>
<dbReference type="InterPro" id="IPR002037">
    <property type="entry name" value="Glyco_hydro_8"/>
</dbReference>
<evidence type="ECO:0000256" key="8">
    <source>
        <dbReference type="PROSITE-ProRule" id="PRU10058"/>
    </source>
</evidence>
<keyword evidence="4 9" id="KW-0378">Hydrolase</keyword>
<protein>
    <recommendedName>
        <fullName evidence="9">Glucanase</fullName>
        <ecNumber evidence="9">3.2.1.-</ecNumber>
    </recommendedName>
</protein>
<evidence type="ECO:0000256" key="9">
    <source>
        <dbReference type="RuleBase" id="RU361167"/>
    </source>
</evidence>
<dbReference type="InterPro" id="IPR012341">
    <property type="entry name" value="6hp_glycosidase-like_sf"/>
</dbReference>
<comment type="similarity">
    <text evidence="2 9">Belongs to the glycosyl hydrolase 8 (cellulase D) family.</text>
</comment>
<evidence type="ECO:0000256" key="6">
    <source>
        <dbReference type="ARBA" id="ARBA00023295"/>
    </source>
</evidence>
<comment type="catalytic activity">
    <reaction evidence="1">
        <text>Endohydrolysis of (1-&gt;4)-beta-D-glucosidic linkages in cellulose, lichenin and cereal beta-D-glucans.</text>
        <dbReference type="EC" id="3.2.1.4"/>
    </reaction>
</comment>
<evidence type="ECO:0000256" key="5">
    <source>
        <dbReference type="ARBA" id="ARBA00023001"/>
    </source>
</evidence>
<comment type="caution">
    <text evidence="10">The sequence shown here is derived from an EMBL/GenBank/DDBJ whole genome shotgun (WGS) entry which is preliminary data.</text>
</comment>
<gene>
    <name evidence="10" type="ORF">QF025_006498</name>
</gene>
<keyword evidence="5" id="KW-0136">Cellulose degradation</keyword>
<reference evidence="10 11" key="1">
    <citation type="submission" date="2023-08" db="EMBL/GenBank/DDBJ databases">
        <title>Genome sequencing of plant associated microbes to promote plant fitness in Sorghum bicolor and Oryza sativa.</title>
        <authorList>
            <person name="Coleman-Derr D."/>
        </authorList>
    </citation>
    <scope>NUCLEOTIDE SEQUENCE [LARGE SCALE GENOMIC DNA]</scope>
    <source>
        <strain evidence="10 11">SLBN-33</strain>
    </source>
</reference>
<feature type="active site" description="Nucleophile" evidence="8">
    <location>
        <position position="222"/>
    </location>
</feature>
<keyword evidence="7 9" id="KW-0119">Carbohydrate metabolism</keyword>
<accession>A0ABD5CRY3</accession>
<sequence length="484" mass="50863">MVKRTVQVRANGVQSPSVGVARVAWARPARRVASGVCGAVLAWLAAGVALAPASVAAAASGASSAATSAGTSAANSAASSAAASVGTSATSSAATSATGAASTAACPAQAFRAFDNAGGAQSTVVAVSADWPAWEQFRRKFVSPDGRVIDVGSDDDRTVSEGQSYGLFFALVANDRASFDRLLHWTENNLAAGDLTAHLPAWLWGRGQDGKWGVLDSNAASDADLWIAYALLEAGRVWNERSYTARGAALARRVLDEETARVPQLGLTLLPGPTGFHPEADLWRVNPSYAPVQVLRGLASALPSDRRWQALVDSSARMVVDSAPQGFSPDWSLYRTGKGFLPDPATHAESAYNAIRVYLWIGMLSGSDPLKSRLLNHFTPFARYVAEHGAPPERIDTTDAKPGANDGNAGFSAAAIPFLIARGETSIADRQAARVDQLDAQTAPGYYTSVLTLFGLGWRDGRYRFAADGSLDLPWSSVCRPAKR</sequence>
<evidence type="ECO:0000256" key="7">
    <source>
        <dbReference type="ARBA" id="ARBA00023326"/>
    </source>
</evidence>
<name>A0ABD5CRY3_9BURK</name>